<proteinExistence type="inferred from homology"/>
<keyword evidence="7" id="KW-1185">Reference proteome</keyword>
<organism evidence="6 7">
    <name type="scientific">Phytophthora aleatoria</name>
    <dbReference type="NCBI Taxonomy" id="2496075"/>
    <lineage>
        <taxon>Eukaryota</taxon>
        <taxon>Sar</taxon>
        <taxon>Stramenopiles</taxon>
        <taxon>Oomycota</taxon>
        <taxon>Peronosporomycetes</taxon>
        <taxon>Peronosporales</taxon>
        <taxon>Peronosporaceae</taxon>
        <taxon>Phytophthora</taxon>
    </lineage>
</organism>
<evidence type="ECO:0000256" key="4">
    <source>
        <dbReference type="ARBA" id="ARBA00022729"/>
    </source>
</evidence>
<dbReference type="EMBL" id="JAENGY010000767">
    <property type="protein sequence ID" value="KAG6956946.1"/>
    <property type="molecule type" value="Genomic_DNA"/>
</dbReference>
<comment type="similarity">
    <text evidence="2 5">Belongs to the RxLR effector family.</text>
</comment>
<dbReference type="AlphaFoldDB" id="A0A8J5IH70"/>
<keyword evidence="3 5" id="KW-0964">Secreted</keyword>
<evidence type="ECO:0000313" key="7">
    <source>
        <dbReference type="Proteomes" id="UP000709295"/>
    </source>
</evidence>
<comment type="caution">
    <text evidence="6">The sequence shown here is derived from an EMBL/GenBank/DDBJ whole genome shotgun (WGS) entry which is preliminary data.</text>
</comment>
<name>A0A8J5IH70_9STRA</name>
<protein>
    <recommendedName>
        <fullName evidence="5">RxLR effector protein</fullName>
    </recommendedName>
</protein>
<keyword evidence="4 5" id="KW-0732">Signal</keyword>
<reference evidence="6" key="1">
    <citation type="submission" date="2021-01" db="EMBL/GenBank/DDBJ databases">
        <title>Phytophthora aleatoria, a newly-described species from Pinus radiata is distinct from Phytophthora cactorum isolates based on comparative genomics.</title>
        <authorList>
            <person name="Mcdougal R."/>
            <person name="Panda P."/>
            <person name="Williams N."/>
            <person name="Studholme D.J."/>
        </authorList>
    </citation>
    <scope>NUCLEOTIDE SEQUENCE</scope>
    <source>
        <strain evidence="6">NZFS 4037</strain>
    </source>
</reference>
<accession>A0A8J5IH70</accession>
<dbReference type="Proteomes" id="UP000709295">
    <property type="component" value="Unassembled WGS sequence"/>
</dbReference>
<comment type="subcellular location">
    <subcellularLocation>
        <location evidence="1 5">Secreted</location>
    </subcellularLocation>
</comment>
<dbReference type="InterPro" id="IPR031825">
    <property type="entry name" value="RXLR"/>
</dbReference>
<evidence type="ECO:0000256" key="3">
    <source>
        <dbReference type="ARBA" id="ARBA00022525"/>
    </source>
</evidence>
<gene>
    <name evidence="6" type="ORF">JG688_00011198</name>
</gene>
<comment type="function">
    <text evidence="5">Effector that suppresses plant defense responses during pathogen infection.</text>
</comment>
<comment type="domain">
    <text evidence="5">The RxLR-dEER motif acts to carry the protein into the host cell cytoplasm through binding to cell surface phosphatidylinositol-3-phosphate.</text>
</comment>
<dbReference type="Pfam" id="PF16810">
    <property type="entry name" value="RXLR"/>
    <property type="match status" value="1"/>
</dbReference>
<evidence type="ECO:0000256" key="2">
    <source>
        <dbReference type="ARBA" id="ARBA00010400"/>
    </source>
</evidence>
<evidence type="ECO:0000313" key="6">
    <source>
        <dbReference type="EMBL" id="KAG6956946.1"/>
    </source>
</evidence>
<feature type="chain" id="PRO_5035338625" description="RxLR effector protein" evidence="5">
    <location>
        <begin position="24"/>
        <end position="189"/>
    </location>
</feature>
<evidence type="ECO:0000256" key="5">
    <source>
        <dbReference type="RuleBase" id="RU367124"/>
    </source>
</evidence>
<feature type="non-terminal residue" evidence="6">
    <location>
        <position position="1"/>
    </location>
</feature>
<dbReference type="GO" id="GO:0005576">
    <property type="term" value="C:extracellular region"/>
    <property type="evidence" value="ECO:0007669"/>
    <property type="project" value="UniProtKB-SubCell"/>
</dbReference>
<evidence type="ECO:0000256" key="1">
    <source>
        <dbReference type="ARBA" id="ARBA00004613"/>
    </source>
</evidence>
<sequence length="189" mass="20858">IRFCYALVATTVALLAHIEVSSAVVEASQTKLAAVNGLKTIETTGPNKRLLRQFTDLDTEDSEERVKAGVIVLNSAKKIDDLLGIKEVNKSLDPKLAEILLNGKKFGDGLSKKTLDEALNGNFAQATKVFARWRANNVDSDTVTKLLTSHPAIEKKYRFVYVAYEGYMETAAAKRLSGIKRKRGDNLMR</sequence>
<feature type="signal peptide" evidence="5">
    <location>
        <begin position="1"/>
        <end position="23"/>
    </location>
</feature>